<evidence type="ECO:0000313" key="2">
    <source>
        <dbReference type="Proteomes" id="UP001549204"/>
    </source>
</evidence>
<sequence length="106" mass="11853">MADFPAKVNTEALALIRDDSVWSQLVKSECETPEAFVIWRFHFPPGVDNSGFVGWLATHLKQRFGTGVFVICGQNTVDGGIFDYWGCPWELRNQVLPEVQGLILPA</sequence>
<organism evidence="1 2">
    <name type="scientific">Mesorhizobium robiniae</name>
    <dbReference type="NCBI Taxonomy" id="559315"/>
    <lineage>
        <taxon>Bacteria</taxon>
        <taxon>Pseudomonadati</taxon>
        <taxon>Pseudomonadota</taxon>
        <taxon>Alphaproteobacteria</taxon>
        <taxon>Hyphomicrobiales</taxon>
        <taxon>Phyllobacteriaceae</taxon>
        <taxon>Mesorhizobium</taxon>
    </lineage>
</organism>
<comment type="caution">
    <text evidence="1">The sequence shown here is derived from an EMBL/GenBank/DDBJ whole genome shotgun (WGS) entry which is preliminary data.</text>
</comment>
<dbReference type="EMBL" id="JBEPMC010000004">
    <property type="protein sequence ID" value="MET3579888.1"/>
    <property type="molecule type" value="Genomic_DNA"/>
</dbReference>
<evidence type="ECO:0000313" key="1">
    <source>
        <dbReference type="EMBL" id="MET3579888.1"/>
    </source>
</evidence>
<reference evidence="1 2" key="1">
    <citation type="submission" date="2024-06" db="EMBL/GenBank/DDBJ databases">
        <title>Genomic Encyclopedia of Type Strains, Phase IV (KMG-IV): sequencing the most valuable type-strain genomes for metagenomic binning, comparative biology and taxonomic classification.</title>
        <authorList>
            <person name="Goeker M."/>
        </authorList>
    </citation>
    <scope>NUCLEOTIDE SEQUENCE [LARGE SCALE GENOMIC DNA]</scope>
    <source>
        <strain evidence="1 2">DSM 100022</strain>
    </source>
</reference>
<dbReference type="Pfam" id="PF19696">
    <property type="entry name" value="DUF6196"/>
    <property type="match status" value="1"/>
</dbReference>
<dbReference type="Proteomes" id="UP001549204">
    <property type="component" value="Unassembled WGS sequence"/>
</dbReference>
<name>A0ABV2GNN3_9HYPH</name>
<gene>
    <name evidence="1" type="ORF">ABID19_002919</name>
</gene>
<proteinExistence type="predicted"/>
<keyword evidence="2" id="KW-1185">Reference proteome</keyword>
<accession>A0ABV2GNN3</accession>
<dbReference type="InterPro" id="IPR045674">
    <property type="entry name" value="DUF6196"/>
</dbReference>
<protein>
    <submittedName>
        <fullName evidence="1">Uncharacterized protein</fullName>
    </submittedName>
</protein>